<dbReference type="Proteomes" id="UP000037660">
    <property type="component" value="Unassembled WGS sequence"/>
</dbReference>
<comment type="caution">
    <text evidence="3">The sequence shown here is derived from an EMBL/GenBank/DDBJ whole genome shotgun (WGS) entry which is preliminary data.</text>
</comment>
<accession>A0A0K8P0M7</accession>
<organism evidence="3 4">
    <name type="scientific">Piscinibacter sakaiensis</name>
    <name type="common">Ideonella sakaiensis</name>
    <dbReference type="NCBI Taxonomy" id="1547922"/>
    <lineage>
        <taxon>Bacteria</taxon>
        <taxon>Pseudomonadati</taxon>
        <taxon>Pseudomonadota</taxon>
        <taxon>Betaproteobacteria</taxon>
        <taxon>Burkholderiales</taxon>
        <taxon>Sphaerotilaceae</taxon>
        <taxon>Piscinibacter</taxon>
    </lineage>
</organism>
<dbReference type="Pfam" id="PF07859">
    <property type="entry name" value="Abhydrolase_3"/>
    <property type="match status" value="1"/>
</dbReference>
<dbReference type="SUPFAM" id="SSF53474">
    <property type="entry name" value="alpha/beta-Hydrolases"/>
    <property type="match status" value="1"/>
</dbReference>
<dbReference type="PANTHER" id="PTHR48081">
    <property type="entry name" value="AB HYDROLASE SUPERFAMILY PROTEIN C4A8.06C"/>
    <property type="match status" value="1"/>
</dbReference>
<reference evidence="3 4" key="2">
    <citation type="journal article" date="2016" name="Science">
        <title>A bacterium that degrades and assimilates poly(ethylene terephthalate).</title>
        <authorList>
            <person name="Yoshida S."/>
            <person name="Hiraga K."/>
            <person name="Takehana T."/>
            <person name="Taniguchi I."/>
            <person name="Yamaji H."/>
            <person name="Maeda Y."/>
            <person name="Toyohara K."/>
            <person name="Miyamoto K."/>
            <person name="Kimura Y."/>
            <person name="Oda K."/>
        </authorList>
    </citation>
    <scope>NUCLEOTIDE SEQUENCE [LARGE SCALE GENOMIC DNA]</scope>
    <source>
        <strain evidence="4">NBRC 110686 / TISTR 2288 / 201-F6</strain>
    </source>
</reference>
<dbReference type="InterPro" id="IPR029058">
    <property type="entry name" value="AB_hydrolase_fold"/>
</dbReference>
<reference evidence="4" key="1">
    <citation type="submission" date="2015-07" db="EMBL/GenBank/DDBJ databases">
        <title>Discovery of a poly(ethylene terephthalate assimilation.</title>
        <authorList>
            <person name="Yoshida S."/>
            <person name="Hiraga K."/>
            <person name="Takehana T."/>
            <person name="Taniguchi I."/>
            <person name="Yamaji H."/>
            <person name="Maeda Y."/>
            <person name="Toyohara K."/>
            <person name="Miyamoto K."/>
            <person name="Kimura Y."/>
            <person name="Oda K."/>
        </authorList>
    </citation>
    <scope>NUCLEOTIDE SEQUENCE [LARGE SCALE GENOMIC DNA]</scope>
    <source>
        <strain evidence="4">NBRC 110686 / TISTR 2288 / 201-F6</strain>
    </source>
</reference>
<proteinExistence type="predicted"/>
<sequence>MSDWLAALRPLGADLSPAAAEASMALAATHLVHPVPPGLAIERDHAYGPHPLQRLDVFRGPGGPAPRAGVLFVHGGGFVGGDKRERPPFHDNVGWWAVRHSRIGLTLNHRLAPAHPWPAAMDDLDLALQAVQAQAAGWGLDPQRLLVVGHSAGAAHVAAWLARRTDRPVERALLVSGLYDWGAMRPTPGRVAYTGADAATRAARSPAEALARSTVPLVFAVAELDPPENIEQAQAQLARQQAAGTAPARLLRLAGHNHFSSVLQLGAEASPLDAVLADGGAAAAG</sequence>
<dbReference type="RefSeq" id="WP_054020179.1">
    <property type="nucleotide sequence ID" value="NZ_BBYR01000032.1"/>
</dbReference>
<dbReference type="OrthoDB" id="9771666at2"/>
<evidence type="ECO:0000256" key="1">
    <source>
        <dbReference type="ARBA" id="ARBA00022801"/>
    </source>
</evidence>
<dbReference type="AlphaFoldDB" id="A0A0K8P0M7"/>
<dbReference type="InterPro" id="IPR050300">
    <property type="entry name" value="GDXG_lipolytic_enzyme"/>
</dbReference>
<dbReference type="EMBL" id="BBYR01000032">
    <property type="protein sequence ID" value="GAP36178.1"/>
    <property type="molecule type" value="Genomic_DNA"/>
</dbReference>
<dbReference type="InterPro" id="IPR013094">
    <property type="entry name" value="AB_hydrolase_3"/>
</dbReference>
<feature type="domain" description="Alpha/beta hydrolase fold-3" evidence="2">
    <location>
        <begin position="70"/>
        <end position="184"/>
    </location>
</feature>
<keyword evidence="1" id="KW-0378">Hydrolase</keyword>
<dbReference type="STRING" id="1547922.ISF6_2018"/>
<evidence type="ECO:0000313" key="3">
    <source>
        <dbReference type="EMBL" id="GAP36178.1"/>
    </source>
</evidence>
<evidence type="ECO:0000259" key="2">
    <source>
        <dbReference type="Pfam" id="PF07859"/>
    </source>
</evidence>
<dbReference type="Gene3D" id="3.40.50.1820">
    <property type="entry name" value="alpha/beta hydrolase"/>
    <property type="match status" value="1"/>
</dbReference>
<name>A0A0K8P0M7_PISS1</name>
<dbReference type="GO" id="GO:0016787">
    <property type="term" value="F:hydrolase activity"/>
    <property type="evidence" value="ECO:0007669"/>
    <property type="project" value="UniProtKB-KW"/>
</dbReference>
<gene>
    <name evidence="3" type="ORF">ISF6_2018</name>
</gene>
<dbReference type="PANTHER" id="PTHR48081:SF33">
    <property type="entry name" value="KYNURENINE FORMAMIDASE"/>
    <property type="match status" value="1"/>
</dbReference>
<evidence type="ECO:0000313" key="4">
    <source>
        <dbReference type="Proteomes" id="UP000037660"/>
    </source>
</evidence>
<keyword evidence="4" id="KW-1185">Reference proteome</keyword>
<protein>
    <submittedName>
        <fullName evidence="3">Esterase/lipase</fullName>
    </submittedName>
</protein>